<dbReference type="RefSeq" id="XP_014669434.1">
    <property type="nucleotide sequence ID" value="XM_014813948.1"/>
</dbReference>
<feature type="domain" description="Ion transport" evidence="6">
    <location>
        <begin position="17"/>
        <end position="221"/>
    </location>
</feature>
<keyword evidence="3 5" id="KW-1133">Transmembrane helix</keyword>
<protein>
    <submittedName>
        <fullName evidence="8">Cation channel sperm-associated protein 3-like</fullName>
    </submittedName>
</protein>
<feature type="transmembrane region" description="Helical" evidence="5">
    <location>
        <begin position="120"/>
        <end position="142"/>
    </location>
</feature>
<organism evidence="7 8">
    <name type="scientific">Priapulus caudatus</name>
    <name type="common">Priapulid worm</name>
    <dbReference type="NCBI Taxonomy" id="37621"/>
    <lineage>
        <taxon>Eukaryota</taxon>
        <taxon>Metazoa</taxon>
        <taxon>Ecdysozoa</taxon>
        <taxon>Scalidophora</taxon>
        <taxon>Priapulida</taxon>
        <taxon>Priapulimorpha</taxon>
        <taxon>Priapulimorphida</taxon>
        <taxon>Priapulidae</taxon>
        <taxon>Priapulus</taxon>
    </lineage>
</organism>
<dbReference type="PANTHER" id="PTHR47131">
    <property type="entry name" value="CATION CHANNEL SPERM-ASSOCIATED PROTEIN 3"/>
    <property type="match status" value="1"/>
</dbReference>
<sequence length="335" mass="39475">MTRYYVLRAVCHISQRALFTIADEVFLAIYTVEFILKIYAEPKNYWKSSYNLFDVTVLAISWIQMGLSQIESDSGGNDDSQWQALRILRVLRTLRTLRTISFIRGLQVLVTALMDTIRTSVINIIMLLLLMMFLFAIMGYYFFGYKADSDKEHWGTLGDGMLTLFTFVTVDGWTDLQNALDSKNQTGSRYYTVLFIFLGHFIFTNVFIGVIIMNISEATESYENELRIEREAIVKHKKMYMIQRQHQDVQQMMQKQASSNYKNFNDMVEDFQNTLRHDDYIMMVDMCTNLTWMETLSRTLDHIDNTMYRLQQLQFEIVNLLAHQMETKLKKRYGL</sequence>
<dbReference type="PANTHER" id="PTHR47131:SF1">
    <property type="entry name" value="CATION CHANNEL SPERM-ASSOCIATED PROTEIN 3"/>
    <property type="match status" value="1"/>
</dbReference>
<dbReference type="GeneID" id="106810561"/>
<proteinExistence type="predicted"/>
<evidence type="ECO:0000256" key="4">
    <source>
        <dbReference type="ARBA" id="ARBA00023136"/>
    </source>
</evidence>
<feature type="transmembrane region" description="Helical" evidence="5">
    <location>
        <begin position="190"/>
        <end position="212"/>
    </location>
</feature>
<dbReference type="Proteomes" id="UP000695022">
    <property type="component" value="Unplaced"/>
</dbReference>
<evidence type="ECO:0000256" key="1">
    <source>
        <dbReference type="ARBA" id="ARBA00004141"/>
    </source>
</evidence>
<keyword evidence="7" id="KW-1185">Reference proteome</keyword>
<dbReference type="InterPro" id="IPR027359">
    <property type="entry name" value="Volt_channel_dom_sf"/>
</dbReference>
<dbReference type="SUPFAM" id="SSF81324">
    <property type="entry name" value="Voltage-gated potassium channels"/>
    <property type="match status" value="1"/>
</dbReference>
<keyword evidence="4 5" id="KW-0472">Membrane</keyword>
<evidence type="ECO:0000313" key="7">
    <source>
        <dbReference type="Proteomes" id="UP000695022"/>
    </source>
</evidence>
<dbReference type="Gene3D" id="1.20.120.350">
    <property type="entry name" value="Voltage-gated potassium channels. Chain C"/>
    <property type="match status" value="1"/>
</dbReference>
<evidence type="ECO:0000256" key="2">
    <source>
        <dbReference type="ARBA" id="ARBA00022692"/>
    </source>
</evidence>
<keyword evidence="2 5" id="KW-0812">Transmembrane</keyword>
<accession>A0ABM1EB63</accession>
<evidence type="ECO:0000256" key="3">
    <source>
        <dbReference type="ARBA" id="ARBA00022989"/>
    </source>
</evidence>
<gene>
    <name evidence="8" type="primary">LOC106810561</name>
</gene>
<evidence type="ECO:0000313" key="8">
    <source>
        <dbReference type="RefSeq" id="XP_014669434.1"/>
    </source>
</evidence>
<name>A0ABM1EB63_PRICU</name>
<evidence type="ECO:0000259" key="6">
    <source>
        <dbReference type="Pfam" id="PF00520"/>
    </source>
</evidence>
<dbReference type="Pfam" id="PF00520">
    <property type="entry name" value="Ion_trans"/>
    <property type="match status" value="1"/>
</dbReference>
<comment type="subcellular location">
    <subcellularLocation>
        <location evidence="1">Membrane</location>
        <topology evidence="1">Multi-pass membrane protein</topology>
    </subcellularLocation>
</comment>
<dbReference type="Gene3D" id="1.10.287.70">
    <property type="match status" value="1"/>
</dbReference>
<reference evidence="8" key="1">
    <citation type="submission" date="2025-08" db="UniProtKB">
        <authorList>
            <consortium name="RefSeq"/>
        </authorList>
    </citation>
    <scope>IDENTIFICATION</scope>
</reference>
<evidence type="ECO:0000256" key="5">
    <source>
        <dbReference type="SAM" id="Phobius"/>
    </source>
</evidence>
<dbReference type="InterPro" id="IPR005821">
    <property type="entry name" value="Ion_trans_dom"/>
</dbReference>